<feature type="coiled-coil region" evidence="1">
    <location>
        <begin position="87"/>
        <end position="136"/>
    </location>
</feature>
<dbReference type="AlphaFoldDB" id="A0A0M3ISA3"/>
<feature type="coiled-coil region" evidence="1">
    <location>
        <begin position="161"/>
        <end position="195"/>
    </location>
</feature>
<evidence type="ECO:0000313" key="3">
    <source>
        <dbReference type="WBParaSite" id="ALUE_0002163101-mRNA-1"/>
    </source>
</evidence>
<name>A0A0M3ISA3_ASCLU</name>
<evidence type="ECO:0000256" key="1">
    <source>
        <dbReference type="SAM" id="Coils"/>
    </source>
</evidence>
<dbReference type="WBParaSite" id="ALUE_0002163101-mRNA-1">
    <property type="protein sequence ID" value="ALUE_0002163101-mRNA-1"/>
    <property type="gene ID" value="ALUE_0002163101"/>
</dbReference>
<keyword evidence="1" id="KW-0175">Coiled coil</keyword>
<reference evidence="3" key="1">
    <citation type="submission" date="2017-02" db="UniProtKB">
        <authorList>
            <consortium name="WormBaseParasite"/>
        </authorList>
    </citation>
    <scope>IDENTIFICATION</scope>
</reference>
<sequence length="214" mass="23603">MEGAAGESVDVTKRITRTVVTRSDYGSVASAAGGSVGGESRIGFGVGTANNGITSISSVTSVYDSSVTSDALLTSGTSGLGFSSGRLERVQGDLSNFKKRIDANTEEQREHAGLMVEEYRRRIADIESQIASQKSDEHVSFNISETVDTWTPSVNVIAGTDLELNNRLEEERRRNEELRLQIAQLQVENQRIRQQFDVTLQDKERSYQIRERVI</sequence>
<dbReference type="Proteomes" id="UP000036681">
    <property type="component" value="Unplaced"/>
</dbReference>
<proteinExistence type="predicted"/>
<evidence type="ECO:0000313" key="2">
    <source>
        <dbReference type="Proteomes" id="UP000036681"/>
    </source>
</evidence>
<keyword evidence="2" id="KW-1185">Reference proteome</keyword>
<accession>A0A0M3ISA3</accession>
<protein>
    <submittedName>
        <fullName evidence="3">IF rod domain-containing protein</fullName>
    </submittedName>
</protein>
<organism evidence="2 3">
    <name type="scientific">Ascaris lumbricoides</name>
    <name type="common">Giant roundworm</name>
    <dbReference type="NCBI Taxonomy" id="6252"/>
    <lineage>
        <taxon>Eukaryota</taxon>
        <taxon>Metazoa</taxon>
        <taxon>Ecdysozoa</taxon>
        <taxon>Nematoda</taxon>
        <taxon>Chromadorea</taxon>
        <taxon>Rhabditida</taxon>
        <taxon>Spirurina</taxon>
        <taxon>Ascaridomorpha</taxon>
        <taxon>Ascaridoidea</taxon>
        <taxon>Ascarididae</taxon>
        <taxon>Ascaris</taxon>
    </lineage>
</organism>